<dbReference type="KEGG" id="vg:1449884"/>
<name>Q9YW31_MSEPV</name>
<dbReference type="GeneID" id="1449884"/>
<proteinExistence type="predicted"/>
<organism evidence="2 3">
    <name type="scientific">Melanoplus sanguinipes entomopoxvirus</name>
    <name type="common">MsEPV</name>
    <dbReference type="NCBI Taxonomy" id="83191"/>
    <lineage>
        <taxon>Viruses</taxon>
        <taxon>Varidnaviria</taxon>
        <taxon>Bamfordvirae</taxon>
        <taxon>Nucleocytoviricota</taxon>
        <taxon>Pokkesviricetes</taxon>
        <taxon>Chitovirales</taxon>
        <taxon>Poxviridae</taxon>
        <taxon>Entomopoxvirinae</taxon>
        <taxon>Deltaentomopoxvirus</taxon>
        <taxon>Deltaentomopoxvirus msanguinipes</taxon>
    </lineage>
</organism>
<protein>
    <submittedName>
        <fullName evidence="2">ORF MSV061 putative LINE reverse transcriptase, similar to Caenorhabditis elegans GB:U00063</fullName>
    </submittedName>
</protein>
<gene>
    <name evidence="2" type="primary">MSV061</name>
</gene>
<dbReference type="InterPro" id="IPR000477">
    <property type="entry name" value="RT_dom"/>
</dbReference>
<organismHost>
    <name type="scientific">Melanoplus sanguinipes</name>
    <name type="common">Migratory grasshopper</name>
    <dbReference type="NCBI Taxonomy" id="65742"/>
</organismHost>
<dbReference type="PANTHER" id="PTHR47027">
    <property type="entry name" value="REVERSE TRANSCRIPTASE DOMAIN-CONTAINING PROTEIN"/>
    <property type="match status" value="1"/>
</dbReference>
<dbReference type="RefSeq" id="NP_048132.1">
    <property type="nucleotide sequence ID" value="NC_001993.1"/>
</dbReference>
<keyword evidence="2" id="KW-0808">Transferase</keyword>
<keyword evidence="2" id="KW-0548">Nucleotidyltransferase</keyword>
<reference evidence="2 3" key="1">
    <citation type="journal article" date="1999" name="J. Virol.">
        <title>The genome of Melanoplus sanguinipes entomopoxvirus.</title>
        <authorList>
            <person name="Afonso C.L."/>
            <person name="Tulman E.R."/>
            <person name="Lu Z."/>
            <person name="Oma E."/>
            <person name="Kutish G.F."/>
            <person name="Rock D.L."/>
        </authorList>
    </citation>
    <scope>NUCLEOTIDE SEQUENCE [LARGE SCALE GENOMIC DNA]</scope>
    <source>
        <strain evidence="2">Tucson</strain>
    </source>
</reference>
<dbReference type="PIR" id="T28222">
    <property type="entry name" value="T28222"/>
</dbReference>
<sequence length="531" mass="63601">MKYEFMKIKKYIMSFLIESEWQNIKSNIIKVKDKNVTKYNINNIINNIKKNDYTKQCFINELMLFLKNGLKYNKCTITEHEWVKYYKQLLYDEKLISSLPQIIDFDGLDNINIFELNILMEKCKLIQYDINLQTKLLNLFNECWKYKKIPDEWLISKIKSIHKNGDKNICNNYRGINLINWACKLYSKILNNRLKPIMENLISEEQSGFRKNRSIKDNIYILHEIIRNRKKETYFAFIDFKKAFDNVDREILWNIMHLHGYPPHLINAIKSLYENTRIIVKSKVIKINKGIKQGCAVSLSLFNIYIDHIMNEWKQHNIKGIELNDNTNLNYILYADDLVIISTNKNDFIHGIDMLNNLSKKYKLPISFEKTKVMAFKGTETINIEIYIDDNLIQQVDCFTYLGYEISYTNKINLLYKLNQFDKICNLIINSLKDKVDIKIIIHVYKILAVPIFTSRFIFYELSSEEENIITRHEMHFLKNILDFNLEDDIIRQILDVYKLVDKINESKYKWKERLSSMDYDRLPMKIVNFH</sequence>
<keyword evidence="2" id="KW-0695">RNA-directed DNA polymerase</keyword>
<dbReference type="InterPro" id="IPR043128">
    <property type="entry name" value="Rev_trsase/Diguanyl_cyclase"/>
</dbReference>
<dbReference type="PROSITE" id="PS50878">
    <property type="entry name" value="RT_POL"/>
    <property type="match status" value="1"/>
</dbReference>
<dbReference type="Gene3D" id="3.30.70.270">
    <property type="match status" value="1"/>
</dbReference>
<feature type="domain" description="Reverse transcriptase" evidence="1">
    <location>
        <begin position="142"/>
        <end position="406"/>
    </location>
</feature>
<dbReference type="EMBL" id="AF063866">
    <property type="protein sequence ID" value="AAC97621.1"/>
    <property type="molecule type" value="Genomic_DNA"/>
</dbReference>
<keyword evidence="3" id="KW-1185">Reference proteome</keyword>
<dbReference type="PANTHER" id="PTHR47027:SF20">
    <property type="entry name" value="REVERSE TRANSCRIPTASE-LIKE PROTEIN WITH RNA-DIRECTED DNA POLYMERASE DOMAIN"/>
    <property type="match status" value="1"/>
</dbReference>
<evidence type="ECO:0000313" key="3">
    <source>
        <dbReference type="Proteomes" id="UP000172353"/>
    </source>
</evidence>
<dbReference type="CDD" id="cd01650">
    <property type="entry name" value="RT_nLTR_like"/>
    <property type="match status" value="1"/>
</dbReference>
<evidence type="ECO:0000313" key="2">
    <source>
        <dbReference type="EMBL" id="AAC97621.1"/>
    </source>
</evidence>
<evidence type="ECO:0000259" key="1">
    <source>
        <dbReference type="PROSITE" id="PS50878"/>
    </source>
</evidence>
<dbReference type="Pfam" id="PF00078">
    <property type="entry name" value="RVT_1"/>
    <property type="match status" value="1"/>
</dbReference>
<dbReference type="GO" id="GO:0003964">
    <property type="term" value="F:RNA-directed DNA polymerase activity"/>
    <property type="evidence" value="ECO:0007669"/>
    <property type="project" value="UniProtKB-KW"/>
</dbReference>
<accession>Q9YW31</accession>
<dbReference type="SUPFAM" id="SSF56672">
    <property type="entry name" value="DNA/RNA polymerases"/>
    <property type="match status" value="1"/>
</dbReference>
<dbReference type="InterPro" id="IPR043502">
    <property type="entry name" value="DNA/RNA_pol_sf"/>
</dbReference>
<dbReference type="Proteomes" id="UP000172353">
    <property type="component" value="Segment"/>
</dbReference>